<keyword evidence="1" id="KW-1133">Transmembrane helix</keyword>
<reference evidence="2 3" key="1">
    <citation type="submission" date="2019-02" db="EMBL/GenBank/DDBJ databases">
        <title>Genome sequencing of the rare red list fungi Antrodiella citrinella (Flaviporus citrinellus).</title>
        <authorList>
            <person name="Buettner E."/>
            <person name="Kellner H."/>
        </authorList>
    </citation>
    <scope>NUCLEOTIDE SEQUENCE [LARGE SCALE GENOMIC DNA]</scope>
    <source>
        <strain evidence="2 3">DSM 108506</strain>
    </source>
</reference>
<protein>
    <submittedName>
        <fullName evidence="2">Uncharacterized protein</fullName>
    </submittedName>
</protein>
<feature type="transmembrane region" description="Helical" evidence="1">
    <location>
        <begin position="98"/>
        <end position="121"/>
    </location>
</feature>
<dbReference type="OrthoDB" id="2014058at2759"/>
<proteinExistence type="predicted"/>
<evidence type="ECO:0000313" key="2">
    <source>
        <dbReference type="EMBL" id="THH30011.1"/>
    </source>
</evidence>
<gene>
    <name evidence="2" type="ORF">EUX98_g4161</name>
</gene>
<keyword evidence="3" id="KW-1185">Reference proteome</keyword>
<evidence type="ECO:0000256" key="1">
    <source>
        <dbReference type="SAM" id="Phobius"/>
    </source>
</evidence>
<name>A0A4S4MXF6_9APHY</name>
<evidence type="ECO:0000313" key="3">
    <source>
        <dbReference type="Proteomes" id="UP000308730"/>
    </source>
</evidence>
<dbReference type="PANTHER" id="PTHR12840:SF1">
    <property type="entry name" value="NADH DEHYDROGENASE [UBIQUINONE] 1 BETA SUBCOMPLEX SUBUNIT 8, MITOCHONDRIAL"/>
    <property type="match status" value="1"/>
</dbReference>
<keyword evidence="1" id="KW-0812">Transmembrane</keyword>
<comment type="caution">
    <text evidence="2">The sequence shown here is derived from an EMBL/GenBank/DDBJ whole genome shotgun (WGS) entry which is preliminary data.</text>
</comment>
<keyword evidence="1" id="KW-0472">Membrane</keyword>
<sequence length="157" mass="17619">MHPAAIVARRVAGRRAATLASSHARTYASPAVTHAKEEVDPQLADYPQLPNVSKQYRDPRAKYDDWQMRRNFGEPLHERDELFSMWGPDIPVVPPQTALYQLGIAVLAFVAFGTVVNYALVPKRLAIPREYPHSGLVTELGGLEENKAREESLEEEE</sequence>
<accession>A0A4S4MXF6</accession>
<dbReference type="PANTHER" id="PTHR12840">
    <property type="entry name" value="NADH-UBIQUINONE OXIDOREDUCTASE ASHI SUBUNIT"/>
    <property type="match status" value="1"/>
</dbReference>
<dbReference type="GO" id="GO:0005739">
    <property type="term" value="C:mitochondrion"/>
    <property type="evidence" value="ECO:0007669"/>
    <property type="project" value="InterPro"/>
</dbReference>
<dbReference type="AlphaFoldDB" id="A0A4S4MXF6"/>
<dbReference type="Proteomes" id="UP000308730">
    <property type="component" value="Unassembled WGS sequence"/>
</dbReference>
<dbReference type="EMBL" id="SGPM01000097">
    <property type="protein sequence ID" value="THH30011.1"/>
    <property type="molecule type" value="Genomic_DNA"/>
</dbReference>
<dbReference type="Pfam" id="PF05821">
    <property type="entry name" value="NDUF_B8"/>
    <property type="match status" value="1"/>
</dbReference>
<dbReference type="InterPro" id="IPR008699">
    <property type="entry name" value="NDUFB8"/>
</dbReference>
<organism evidence="2 3">
    <name type="scientific">Antrodiella citrinella</name>
    <dbReference type="NCBI Taxonomy" id="2447956"/>
    <lineage>
        <taxon>Eukaryota</taxon>
        <taxon>Fungi</taxon>
        <taxon>Dikarya</taxon>
        <taxon>Basidiomycota</taxon>
        <taxon>Agaricomycotina</taxon>
        <taxon>Agaricomycetes</taxon>
        <taxon>Polyporales</taxon>
        <taxon>Steccherinaceae</taxon>
        <taxon>Antrodiella</taxon>
    </lineage>
</organism>